<dbReference type="PROSITE" id="PS00941">
    <property type="entry name" value="CARBOXYLESTERASE_B_2"/>
    <property type="match status" value="1"/>
</dbReference>
<name>A0ABR1PFY6_DIAER</name>
<dbReference type="Gene3D" id="3.40.50.1820">
    <property type="entry name" value="alpha/beta hydrolase"/>
    <property type="match status" value="2"/>
</dbReference>
<dbReference type="Proteomes" id="UP001430848">
    <property type="component" value="Unassembled WGS sequence"/>
</dbReference>
<dbReference type="EMBL" id="JAKNSF020000012">
    <property type="protein sequence ID" value="KAK7735830.1"/>
    <property type="molecule type" value="Genomic_DNA"/>
</dbReference>
<gene>
    <name evidence="2" type="ORF">SLS63_003792</name>
</gene>
<dbReference type="InterPro" id="IPR029058">
    <property type="entry name" value="AB_hydrolase_fold"/>
</dbReference>
<accession>A0ABR1PFY6</accession>
<feature type="domain" description="Carboxylesterase type B" evidence="1">
    <location>
        <begin position="190"/>
        <end position="394"/>
    </location>
</feature>
<dbReference type="PANTHER" id="PTHR11559">
    <property type="entry name" value="CARBOXYLESTERASE"/>
    <property type="match status" value="1"/>
</dbReference>
<evidence type="ECO:0000313" key="2">
    <source>
        <dbReference type="EMBL" id="KAK7735830.1"/>
    </source>
</evidence>
<protein>
    <recommendedName>
        <fullName evidence="1">Carboxylesterase type B domain-containing protein</fullName>
    </recommendedName>
</protein>
<dbReference type="Pfam" id="PF00135">
    <property type="entry name" value="COesterase"/>
    <property type="match status" value="2"/>
</dbReference>
<sequence length="404" mass="44237">MFNLPTVLSQDAPTVTVLNGTYAGVHNPSYNQDYFLGIPYALPPTQGPLRFSPPASLNTSWTGQRNATAFGDICYGYGNDATRVAALGFNHSEDCLTLNVYRPAGYTDQLLPVGVYIYGGGYYMGSSADPRTNMTYIVQNSVEAGVPILTVIFNYRVSTFGFLGGSEIVEAGAANLGFRDQRLALHWIQVLDGDFFVDTPARQLSSGNFVKVPYLLGHNTDEGTAFIPGNNFDNATFYPTSQINTDDEFLAYATELGFNSSSAATIASLYAQNATDQVIETYPNDLGAELGYQYKRACTLAGDYTIIAPTRYTAQIWASNGLPVYKYRWNNIVSGIPRYIGATHAKEIAYVYDDQKGWDYDVNPWLNKPQAFPDSAHTLSTAWVAFIATSDPNLGGTGMFSLRR</sequence>
<dbReference type="InterPro" id="IPR019819">
    <property type="entry name" value="Carboxylesterase_B_CS"/>
</dbReference>
<dbReference type="InterPro" id="IPR050309">
    <property type="entry name" value="Type-B_Carboxylest/Lipase"/>
</dbReference>
<keyword evidence="3" id="KW-1185">Reference proteome</keyword>
<dbReference type="SUPFAM" id="SSF53474">
    <property type="entry name" value="alpha/beta-Hydrolases"/>
    <property type="match status" value="1"/>
</dbReference>
<proteinExistence type="predicted"/>
<dbReference type="InterPro" id="IPR002018">
    <property type="entry name" value="CarbesteraseB"/>
</dbReference>
<organism evidence="2 3">
    <name type="scientific">Diaporthe eres</name>
    <name type="common">Phomopsis oblonga</name>
    <dbReference type="NCBI Taxonomy" id="83184"/>
    <lineage>
        <taxon>Eukaryota</taxon>
        <taxon>Fungi</taxon>
        <taxon>Dikarya</taxon>
        <taxon>Ascomycota</taxon>
        <taxon>Pezizomycotina</taxon>
        <taxon>Sordariomycetes</taxon>
        <taxon>Sordariomycetidae</taxon>
        <taxon>Diaporthales</taxon>
        <taxon>Diaporthaceae</taxon>
        <taxon>Diaporthe</taxon>
        <taxon>Diaporthe eres species complex</taxon>
    </lineage>
</organism>
<evidence type="ECO:0000313" key="3">
    <source>
        <dbReference type="Proteomes" id="UP001430848"/>
    </source>
</evidence>
<feature type="domain" description="Carboxylesterase type B" evidence="1">
    <location>
        <begin position="13"/>
        <end position="189"/>
    </location>
</feature>
<reference evidence="2 3" key="1">
    <citation type="submission" date="2024-02" db="EMBL/GenBank/DDBJ databases">
        <title>De novo assembly and annotation of 12 fungi associated with fruit tree decline syndrome in Ontario, Canada.</title>
        <authorList>
            <person name="Sulman M."/>
            <person name="Ellouze W."/>
            <person name="Ilyukhin E."/>
        </authorList>
    </citation>
    <scope>NUCLEOTIDE SEQUENCE [LARGE SCALE GENOMIC DNA]</scope>
    <source>
        <strain evidence="2 3">M169</strain>
    </source>
</reference>
<evidence type="ECO:0000259" key="1">
    <source>
        <dbReference type="Pfam" id="PF00135"/>
    </source>
</evidence>
<comment type="caution">
    <text evidence="2">The sequence shown here is derived from an EMBL/GenBank/DDBJ whole genome shotgun (WGS) entry which is preliminary data.</text>
</comment>